<evidence type="ECO:0000256" key="2">
    <source>
        <dbReference type="ARBA" id="ARBA00004738"/>
    </source>
</evidence>
<dbReference type="PANTHER" id="PTHR10851">
    <property type="entry name" value="PYRIDOXINE-5-PHOSPHATE OXIDASE"/>
    <property type="match status" value="1"/>
</dbReference>
<dbReference type="SUPFAM" id="SSF50475">
    <property type="entry name" value="FMN-binding split barrel"/>
    <property type="match status" value="1"/>
</dbReference>
<dbReference type="GO" id="GO:0004733">
    <property type="term" value="F:pyridoxamine phosphate oxidase activity"/>
    <property type="evidence" value="ECO:0007669"/>
    <property type="project" value="UniProtKB-EC"/>
</dbReference>
<comment type="pathway">
    <text evidence="3">Cofactor metabolism; pyridoxal 5'-phosphate salvage; pyridoxal 5'-phosphate from pyridoxine 5'-phosphate: step 1/1.</text>
</comment>
<gene>
    <name evidence="10" type="ORF">Clacol_007534</name>
</gene>
<evidence type="ECO:0000259" key="9">
    <source>
        <dbReference type="Pfam" id="PF10590"/>
    </source>
</evidence>
<evidence type="ECO:0000256" key="6">
    <source>
        <dbReference type="ARBA" id="ARBA00022643"/>
    </source>
</evidence>
<sequence>MDTLVHSDSSTIKITSHNQYSSDANISPKSVLPSPIAQFEEWITAASLAGIKEPEAMTLSTCTLQGIPSSRIVLLKEIDSRGFVFFTNYTSRKSHELNENPHAALTFHWKEMSRQVRVIGKVEKVSREESEAYFKTRPLGSRIGAWASKQSSVVAEDELAIRVDETRRRFGIEEGATEGDIPLPDFWGGWRVLPEEVEFWAGKPSRLHDRVRYLRTEKASLAAAEWRIERLSP</sequence>
<keyword evidence="6" id="KW-0288">FMN</keyword>
<keyword evidence="7" id="KW-0560">Oxidoreductase</keyword>
<comment type="caution">
    <text evidence="10">The sequence shown here is derived from an EMBL/GenBank/DDBJ whole genome shotgun (WGS) entry which is preliminary data.</text>
</comment>
<dbReference type="InterPro" id="IPR000659">
    <property type="entry name" value="Pyridox_Oxase"/>
</dbReference>
<dbReference type="InterPro" id="IPR019740">
    <property type="entry name" value="Pyridox_Oxase_CS"/>
</dbReference>
<protein>
    <recommendedName>
        <fullName evidence="4">pyridoxal 5'-phosphate synthase</fullName>
        <ecNumber evidence="4">1.4.3.5</ecNumber>
    </recommendedName>
</protein>
<evidence type="ECO:0000256" key="7">
    <source>
        <dbReference type="ARBA" id="ARBA00023002"/>
    </source>
</evidence>
<dbReference type="Pfam" id="PF01243">
    <property type="entry name" value="PNPOx_N"/>
    <property type="match status" value="1"/>
</dbReference>
<evidence type="ECO:0000259" key="8">
    <source>
        <dbReference type="Pfam" id="PF01243"/>
    </source>
</evidence>
<dbReference type="InterPro" id="IPR011576">
    <property type="entry name" value="Pyridox_Oxase_N"/>
</dbReference>
<comment type="pathway">
    <text evidence="2">Cofactor metabolism; pyridoxal 5'-phosphate salvage; pyridoxal 5'-phosphate from pyridoxamine 5'-phosphate: step 1/1.</text>
</comment>
<name>A0AAV5AJJ9_9AGAM</name>
<dbReference type="EMBL" id="BPWL01000008">
    <property type="protein sequence ID" value="GJJ13283.1"/>
    <property type="molecule type" value="Genomic_DNA"/>
</dbReference>
<evidence type="ECO:0000256" key="4">
    <source>
        <dbReference type="ARBA" id="ARBA00012801"/>
    </source>
</evidence>
<accession>A0AAV5AJJ9</accession>
<reference evidence="10" key="1">
    <citation type="submission" date="2021-10" db="EMBL/GenBank/DDBJ databases">
        <title>De novo Genome Assembly of Clathrus columnatus (Basidiomycota, Fungi) Using Illumina and Nanopore Sequence Data.</title>
        <authorList>
            <person name="Ogiso-Tanaka E."/>
            <person name="Itagaki H."/>
            <person name="Hosoya T."/>
            <person name="Hosaka K."/>
        </authorList>
    </citation>
    <scope>NUCLEOTIDE SEQUENCE</scope>
    <source>
        <strain evidence="10">MO-923</strain>
    </source>
</reference>
<organism evidence="10 11">
    <name type="scientific">Clathrus columnatus</name>
    <dbReference type="NCBI Taxonomy" id="1419009"/>
    <lineage>
        <taxon>Eukaryota</taxon>
        <taxon>Fungi</taxon>
        <taxon>Dikarya</taxon>
        <taxon>Basidiomycota</taxon>
        <taxon>Agaricomycotina</taxon>
        <taxon>Agaricomycetes</taxon>
        <taxon>Phallomycetidae</taxon>
        <taxon>Phallales</taxon>
        <taxon>Clathraceae</taxon>
        <taxon>Clathrus</taxon>
    </lineage>
</organism>
<dbReference type="NCBIfam" id="NF004231">
    <property type="entry name" value="PRK05679.1"/>
    <property type="match status" value="1"/>
</dbReference>
<comment type="cofactor">
    <cofactor evidence="1">
        <name>FMN</name>
        <dbReference type="ChEBI" id="CHEBI:58210"/>
    </cofactor>
</comment>
<keyword evidence="5" id="KW-0285">Flavoprotein</keyword>
<evidence type="ECO:0000313" key="11">
    <source>
        <dbReference type="Proteomes" id="UP001050691"/>
    </source>
</evidence>
<dbReference type="InterPro" id="IPR019576">
    <property type="entry name" value="Pyridoxamine_oxidase_dimer_C"/>
</dbReference>
<dbReference type="NCBIfam" id="TIGR00558">
    <property type="entry name" value="pdxH"/>
    <property type="match status" value="1"/>
</dbReference>
<dbReference type="Gene3D" id="2.30.110.10">
    <property type="entry name" value="Electron Transport, Fmn-binding Protein, Chain A"/>
    <property type="match status" value="1"/>
</dbReference>
<dbReference type="Proteomes" id="UP001050691">
    <property type="component" value="Unassembled WGS sequence"/>
</dbReference>
<dbReference type="GO" id="GO:0008615">
    <property type="term" value="P:pyridoxine biosynthetic process"/>
    <property type="evidence" value="ECO:0007669"/>
    <property type="project" value="InterPro"/>
</dbReference>
<dbReference type="PROSITE" id="PS01064">
    <property type="entry name" value="PYRIDOX_OXIDASE"/>
    <property type="match status" value="1"/>
</dbReference>
<dbReference type="AlphaFoldDB" id="A0AAV5AJJ9"/>
<keyword evidence="11" id="KW-1185">Reference proteome</keyword>
<dbReference type="Pfam" id="PF10590">
    <property type="entry name" value="PNP_phzG_C"/>
    <property type="match status" value="1"/>
</dbReference>
<dbReference type="PANTHER" id="PTHR10851:SF0">
    <property type="entry name" value="PYRIDOXINE-5'-PHOSPHATE OXIDASE"/>
    <property type="match status" value="1"/>
</dbReference>
<dbReference type="HAMAP" id="MF_01629">
    <property type="entry name" value="PdxH"/>
    <property type="match status" value="1"/>
</dbReference>
<feature type="domain" description="Pyridoxamine 5'-phosphate oxidase N-terminal" evidence="8">
    <location>
        <begin position="45"/>
        <end position="163"/>
    </location>
</feature>
<feature type="domain" description="Pyridoxine 5'-phosphate oxidase dimerisation C-terminal" evidence="9">
    <location>
        <begin position="187"/>
        <end position="233"/>
    </location>
</feature>
<dbReference type="PIRSF" id="PIRSF000190">
    <property type="entry name" value="Pyd_amn-ph_oxd"/>
    <property type="match status" value="1"/>
</dbReference>
<evidence type="ECO:0000256" key="3">
    <source>
        <dbReference type="ARBA" id="ARBA00005037"/>
    </source>
</evidence>
<evidence type="ECO:0000256" key="1">
    <source>
        <dbReference type="ARBA" id="ARBA00001917"/>
    </source>
</evidence>
<evidence type="ECO:0000313" key="10">
    <source>
        <dbReference type="EMBL" id="GJJ13283.1"/>
    </source>
</evidence>
<dbReference type="EC" id="1.4.3.5" evidence="4"/>
<dbReference type="InterPro" id="IPR012349">
    <property type="entry name" value="Split_barrel_FMN-bd"/>
</dbReference>
<proteinExistence type="inferred from homology"/>
<evidence type="ECO:0000256" key="5">
    <source>
        <dbReference type="ARBA" id="ARBA00022630"/>
    </source>
</evidence>
<dbReference type="GO" id="GO:0010181">
    <property type="term" value="F:FMN binding"/>
    <property type="evidence" value="ECO:0007669"/>
    <property type="project" value="InterPro"/>
</dbReference>